<dbReference type="Proteomes" id="UP000178656">
    <property type="component" value="Unassembled WGS sequence"/>
</dbReference>
<evidence type="ECO:0000313" key="2">
    <source>
        <dbReference type="Proteomes" id="UP000178656"/>
    </source>
</evidence>
<protein>
    <recommendedName>
        <fullName evidence="3">HD domain-containing protein</fullName>
    </recommendedName>
</protein>
<dbReference type="EMBL" id="MFGM01000025">
    <property type="protein sequence ID" value="OGF37113.1"/>
    <property type="molecule type" value="Genomic_DNA"/>
</dbReference>
<proteinExistence type="predicted"/>
<gene>
    <name evidence="1" type="ORF">A2482_00115</name>
</gene>
<evidence type="ECO:0000313" key="1">
    <source>
        <dbReference type="EMBL" id="OGF37113.1"/>
    </source>
</evidence>
<sequence>MTEKLTPRDIYLRNVEREHYDADAVEHGAEFGMTGGQLLLLFTPEQIEHARREMASAFEETKTKKTISQKPQRELLTTVRISLKDADVEIPNQPLCTFEALLKSAAIVEKEYPKLIADLPDGEPWKYPKTAHAILTTSIGAKALAQIQQQLPEENFYLLLFIMGNHDLGRVMDAKKRRGLAMPAEYNLTPNHGAASAQLLKDWNALSQFPQDTQTIISYALLHHADKRTPELTPNASNIEKTQHAFVCFVRDIDKLSLFVNKTDQYLSDEKTKAEQVQVNRLNGEQGTIEPLALLDAFTQYKSIDRTQCKSYEAFMLQFLAWIYDVNVKSVLEQIVQSGAVEQLLSYFQCHLPETQYQAILNATMKYLENQGLKKVA</sequence>
<accession>A0A1F5TE87</accession>
<dbReference type="AlphaFoldDB" id="A0A1F5TE87"/>
<name>A0A1F5TE87_9BACT</name>
<evidence type="ECO:0008006" key="3">
    <source>
        <dbReference type="Google" id="ProtNLM"/>
    </source>
</evidence>
<reference evidence="1 2" key="1">
    <citation type="journal article" date="2016" name="Nat. Commun.">
        <title>Thousands of microbial genomes shed light on interconnected biogeochemical processes in an aquifer system.</title>
        <authorList>
            <person name="Anantharaman K."/>
            <person name="Brown C.T."/>
            <person name="Hug L.A."/>
            <person name="Sharon I."/>
            <person name="Castelle C.J."/>
            <person name="Probst A.J."/>
            <person name="Thomas B.C."/>
            <person name="Singh A."/>
            <person name="Wilkins M.J."/>
            <person name="Karaoz U."/>
            <person name="Brodie E.L."/>
            <person name="Williams K.H."/>
            <person name="Hubbard S.S."/>
            <person name="Banfield J.F."/>
        </authorList>
    </citation>
    <scope>NUCLEOTIDE SEQUENCE [LARGE SCALE GENOMIC DNA]</scope>
</reference>
<comment type="caution">
    <text evidence="1">The sequence shown here is derived from an EMBL/GenBank/DDBJ whole genome shotgun (WGS) entry which is preliminary data.</text>
</comment>
<organism evidence="1 2">
    <name type="scientific">Candidatus Falkowbacteria bacterium RIFOXYC2_FULL_48_21</name>
    <dbReference type="NCBI Taxonomy" id="1798005"/>
    <lineage>
        <taxon>Bacteria</taxon>
        <taxon>Candidatus Falkowiibacteriota</taxon>
    </lineage>
</organism>